<evidence type="ECO:0000256" key="3">
    <source>
        <dbReference type="ARBA" id="ARBA00022630"/>
    </source>
</evidence>
<evidence type="ECO:0000256" key="2">
    <source>
        <dbReference type="ARBA" id="ARBA00009347"/>
    </source>
</evidence>
<dbReference type="InterPro" id="IPR009075">
    <property type="entry name" value="AcylCo_DH/oxidase_C"/>
</dbReference>
<evidence type="ECO:0000259" key="7">
    <source>
        <dbReference type="Pfam" id="PF02771"/>
    </source>
</evidence>
<dbReference type="Gene3D" id="1.20.140.10">
    <property type="entry name" value="Butyryl-CoA Dehydrogenase, subunit A, domain 3"/>
    <property type="match status" value="1"/>
</dbReference>
<gene>
    <name evidence="8" type="ORF">MMARJ_32730</name>
</gene>
<proteinExistence type="inferred from homology"/>
<evidence type="ECO:0000256" key="5">
    <source>
        <dbReference type="ARBA" id="ARBA00023002"/>
    </source>
</evidence>
<keyword evidence="5" id="KW-0560">Oxidoreductase</keyword>
<keyword evidence="9" id="KW-1185">Reference proteome</keyword>
<dbReference type="PANTHER" id="PTHR43884">
    <property type="entry name" value="ACYL-COA DEHYDROGENASE"/>
    <property type="match status" value="1"/>
</dbReference>
<dbReference type="SUPFAM" id="SSF47203">
    <property type="entry name" value="Acyl-CoA dehydrogenase C-terminal domain-like"/>
    <property type="match status" value="1"/>
</dbReference>
<feature type="domain" description="Acyl-CoA dehydrogenase/oxidase N-terminal" evidence="7">
    <location>
        <begin position="12"/>
        <end position="94"/>
    </location>
</feature>
<dbReference type="PANTHER" id="PTHR43884:SF20">
    <property type="entry name" value="ACYL-COA DEHYDROGENASE FADE28"/>
    <property type="match status" value="1"/>
</dbReference>
<dbReference type="EMBL" id="AP022584">
    <property type="protein sequence ID" value="BBY12533.1"/>
    <property type="molecule type" value="Genomic_DNA"/>
</dbReference>
<dbReference type="Pfam" id="PF02771">
    <property type="entry name" value="Acyl-CoA_dh_N"/>
    <property type="match status" value="1"/>
</dbReference>
<protein>
    <submittedName>
        <fullName evidence="8">Acyl-CoA dehydrogenase</fullName>
    </submittedName>
</protein>
<comment type="similarity">
    <text evidence="2">Belongs to the acyl-CoA dehydrogenase family.</text>
</comment>
<dbReference type="InterPro" id="IPR036250">
    <property type="entry name" value="AcylCo_DH-like_C"/>
</dbReference>
<name>A0ABN5ZXH0_9MYCO</name>
<evidence type="ECO:0000313" key="9">
    <source>
        <dbReference type="Proteomes" id="UP000466831"/>
    </source>
</evidence>
<dbReference type="RefSeq" id="WP_083019376.1">
    <property type="nucleotide sequence ID" value="NZ_AP022584.1"/>
</dbReference>
<dbReference type="Proteomes" id="UP000466831">
    <property type="component" value="Chromosome"/>
</dbReference>
<sequence length="369" mass="39223">MVDPLPGYALTVEQEDLRQTLRRFLASTTPESQVRALVDTSSGFDRATWSRLGAELGVLGLSVAENLGGSGAGLVEQAIACEEFGRNLFPGPVFGTINLAIPLLSALEDESVLPSVISGERTATVAFPHSSPVMDLSAITVSQFDGVLNGQMAQVVDGTTDVLIIAAKRSDDFGLYVVEDADRVELPTLDQTRRQSRVILDDVRGIELATGSDATRAIETALCAGTALLAAEQVGGAQRLLELCVEYAGTRWQFGRKIGSFQAIKHRCADMLVLVEHARSAAYHAVGSLQTGADDAQLVTSMAKAICSQAFLSIANSAIQIHGGIGFTWEHPAHLYLKRAVTDAALLGSAEVHLDRIASIVLDRPQDTA</sequence>
<organism evidence="8 9">
    <name type="scientific">Mycobacterium marseillense</name>
    <dbReference type="NCBI Taxonomy" id="701042"/>
    <lineage>
        <taxon>Bacteria</taxon>
        <taxon>Bacillati</taxon>
        <taxon>Actinomycetota</taxon>
        <taxon>Actinomycetes</taxon>
        <taxon>Mycobacteriales</taxon>
        <taxon>Mycobacteriaceae</taxon>
        <taxon>Mycobacterium</taxon>
        <taxon>Mycobacterium avium complex (MAC)</taxon>
    </lineage>
</organism>
<evidence type="ECO:0000256" key="4">
    <source>
        <dbReference type="ARBA" id="ARBA00022827"/>
    </source>
</evidence>
<accession>A0ABN5ZXH0</accession>
<keyword evidence="4" id="KW-0274">FAD</keyword>
<dbReference type="InterPro" id="IPR013786">
    <property type="entry name" value="AcylCoA_DH/ox_N"/>
</dbReference>
<dbReference type="InterPro" id="IPR009100">
    <property type="entry name" value="AcylCoA_DH/oxidase_NM_dom_sf"/>
</dbReference>
<keyword evidence="3" id="KW-0285">Flavoprotein</keyword>
<comment type="cofactor">
    <cofactor evidence="1">
        <name>FAD</name>
        <dbReference type="ChEBI" id="CHEBI:57692"/>
    </cofactor>
</comment>
<evidence type="ECO:0000256" key="1">
    <source>
        <dbReference type="ARBA" id="ARBA00001974"/>
    </source>
</evidence>
<dbReference type="Pfam" id="PF00441">
    <property type="entry name" value="Acyl-CoA_dh_1"/>
    <property type="match status" value="1"/>
</dbReference>
<dbReference type="InterPro" id="IPR037069">
    <property type="entry name" value="AcylCoA_DH/ox_N_sf"/>
</dbReference>
<dbReference type="CDD" id="cd00567">
    <property type="entry name" value="ACAD"/>
    <property type="match status" value="1"/>
</dbReference>
<evidence type="ECO:0000259" key="6">
    <source>
        <dbReference type="Pfam" id="PF00441"/>
    </source>
</evidence>
<feature type="domain" description="Acyl-CoA dehydrogenase/oxidase C-terminal" evidence="6">
    <location>
        <begin position="217"/>
        <end position="360"/>
    </location>
</feature>
<dbReference type="Gene3D" id="1.10.540.10">
    <property type="entry name" value="Acyl-CoA dehydrogenase/oxidase, N-terminal domain"/>
    <property type="match status" value="1"/>
</dbReference>
<reference evidence="8 9" key="1">
    <citation type="journal article" date="2019" name="Emerg. Microbes Infect.">
        <title>Comprehensive subspecies identification of 175 nontuberculous mycobacteria species based on 7547 genomic profiles.</title>
        <authorList>
            <person name="Matsumoto Y."/>
            <person name="Kinjo T."/>
            <person name="Motooka D."/>
            <person name="Nabeya D."/>
            <person name="Jung N."/>
            <person name="Uechi K."/>
            <person name="Horii T."/>
            <person name="Iida T."/>
            <person name="Fujita J."/>
            <person name="Nakamura S."/>
        </authorList>
    </citation>
    <scope>NUCLEOTIDE SEQUENCE [LARGE SCALE GENOMIC DNA]</scope>
    <source>
        <strain evidence="8 9">JCM 17324</strain>
    </source>
</reference>
<dbReference type="SUPFAM" id="SSF56645">
    <property type="entry name" value="Acyl-CoA dehydrogenase NM domain-like"/>
    <property type="match status" value="1"/>
</dbReference>
<evidence type="ECO:0000313" key="8">
    <source>
        <dbReference type="EMBL" id="BBY12533.1"/>
    </source>
</evidence>